<dbReference type="InterPro" id="IPR029044">
    <property type="entry name" value="Nucleotide-diphossugar_trans"/>
</dbReference>
<proteinExistence type="predicted"/>
<dbReference type="CDD" id="cd04181">
    <property type="entry name" value="NTP_transferase"/>
    <property type="match status" value="1"/>
</dbReference>
<dbReference type="KEGG" id="fai:FAD_0090"/>
<dbReference type="GO" id="GO:0016740">
    <property type="term" value="F:transferase activity"/>
    <property type="evidence" value="ECO:0007669"/>
    <property type="project" value="UniProtKB-KW"/>
</dbReference>
<evidence type="ECO:0000313" key="4">
    <source>
        <dbReference type="EMBL" id="ARD84023.1"/>
    </source>
</evidence>
<protein>
    <recommendedName>
        <fullName evidence="1">Bifunctional protein GlmU</fullName>
    </recommendedName>
</protein>
<dbReference type="AlphaFoldDB" id="A0A1V0N1M7"/>
<evidence type="ECO:0000259" key="2">
    <source>
        <dbReference type="Pfam" id="PF00483"/>
    </source>
</evidence>
<evidence type="ECO:0000256" key="1">
    <source>
        <dbReference type="ARBA" id="ARBA00013414"/>
    </source>
</evidence>
<organism evidence="4 5">
    <name type="scientific">Ferroplasma acidiphilum</name>
    <dbReference type="NCBI Taxonomy" id="74969"/>
    <lineage>
        <taxon>Archaea</taxon>
        <taxon>Methanobacteriati</taxon>
        <taxon>Thermoplasmatota</taxon>
        <taxon>Thermoplasmata</taxon>
        <taxon>Thermoplasmatales</taxon>
        <taxon>Ferroplasmaceae</taxon>
        <taxon>Ferroplasma</taxon>
    </lineage>
</organism>
<gene>
    <name evidence="4" type="ORF">FAD_0090</name>
</gene>
<accession>A0A1V0N1M7</accession>
<dbReference type="Gene3D" id="3.90.550.10">
    <property type="entry name" value="Spore Coat Polysaccharide Biosynthesis Protein SpsA, Chain A"/>
    <property type="match status" value="1"/>
</dbReference>
<keyword evidence="5" id="KW-1185">Reference proteome</keyword>
<evidence type="ECO:0000313" key="5">
    <source>
        <dbReference type="Proteomes" id="UP000192050"/>
    </source>
</evidence>
<dbReference type="Pfam" id="PF00483">
    <property type="entry name" value="NTP_transferase"/>
    <property type="match status" value="1"/>
</dbReference>
<dbReference type="InterPro" id="IPR011004">
    <property type="entry name" value="Trimer_LpxA-like_sf"/>
</dbReference>
<dbReference type="InterPro" id="IPR050486">
    <property type="entry name" value="Mannose-1P_guanyltransferase"/>
</dbReference>
<dbReference type="PANTHER" id="PTHR22572">
    <property type="entry name" value="SUGAR-1-PHOSPHATE GUANYL TRANSFERASE"/>
    <property type="match status" value="1"/>
</dbReference>
<evidence type="ECO:0000259" key="3">
    <source>
        <dbReference type="Pfam" id="PF24894"/>
    </source>
</evidence>
<dbReference type="SUPFAM" id="SSF53448">
    <property type="entry name" value="Nucleotide-diphospho-sugar transferases"/>
    <property type="match status" value="1"/>
</dbReference>
<reference evidence="4 5" key="1">
    <citation type="submission" date="2011-10" db="EMBL/GenBank/DDBJ databases">
        <title>Metabolic and evolutionary patterns in the extreme acidophile Ferroplasma acidiphilum.</title>
        <authorList>
            <person name="Golyshina O.V."/>
            <person name="Kozyavkin S.A."/>
            <person name="Tatusov R.L."/>
            <person name="Slesarev A.I."/>
            <person name="Golyshin P.N."/>
        </authorList>
    </citation>
    <scope>NUCLEOTIDE SEQUENCE [LARGE SCALE GENOMIC DNA]</scope>
    <source>
        <strain evidence="5">Y</strain>
    </source>
</reference>
<dbReference type="Proteomes" id="UP000192050">
    <property type="component" value="Chromosome"/>
</dbReference>
<dbReference type="SUPFAM" id="SSF51161">
    <property type="entry name" value="Trimeric LpxA-like enzymes"/>
    <property type="match status" value="1"/>
</dbReference>
<name>A0A1V0N1M7_9ARCH</name>
<dbReference type="InterPro" id="IPR056818">
    <property type="entry name" value="GlmU/GlgC-like_hexapep"/>
</dbReference>
<dbReference type="Gene3D" id="2.160.10.10">
    <property type="entry name" value="Hexapeptide repeat proteins"/>
    <property type="match status" value="1"/>
</dbReference>
<keyword evidence="4" id="KW-0808">Transferase</keyword>
<dbReference type="Pfam" id="PF24894">
    <property type="entry name" value="Hexapep_GlmU"/>
    <property type="match status" value="1"/>
</dbReference>
<feature type="domain" description="Nucleotidyl transferase" evidence="2">
    <location>
        <begin position="11"/>
        <end position="237"/>
    </location>
</feature>
<feature type="domain" description="Glucose-1-phosphate adenylyltransferase/Bifunctional protein GlmU-like C-terminal hexapeptide" evidence="3">
    <location>
        <begin position="301"/>
        <end position="347"/>
    </location>
</feature>
<sequence length="367" mass="40993">MIILSNFMSIKAVVMAGGKGTRLRPITYSIPKPVVPIAGKPCMLYLLDSYYNAGIKDVIITTGYKFSSLITSIIENRHNDQAILFSVEKEPAGTAGSVKMVSNFIDDTLIVGSGDILSDFNISDIINFHKKNKAMVTIVLTEVEDPRQFGIVEMENNRIVRFLEKPDRDQTFSHIASTGIYVIEPEILDYITTMPYDFAKDLFPELMKRNIDIYGYMGKGVWLDTGRPNDLITANQIMVEKYGKLSDGDLIKGKNIILDMAGIHNTGIEKCYIGRNIKAGDNVHIKDSALYDNENIGNNVEITNSLLMDNVTVRENTKIRNSVIMRNCVIGENSEIVDSIIAPDMDLRGKSRIYNVSLASKVIEDEM</sequence>
<dbReference type="EMBL" id="CP015363">
    <property type="protein sequence ID" value="ARD84023.1"/>
    <property type="molecule type" value="Genomic_DNA"/>
</dbReference>
<dbReference type="STRING" id="74969.FAD_0090"/>
<dbReference type="InterPro" id="IPR005835">
    <property type="entry name" value="NTP_transferase_dom"/>
</dbReference>